<dbReference type="EMBL" id="JAGGJR010000014">
    <property type="protein sequence ID" value="MBP1876042.1"/>
    <property type="molecule type" value="Genomic_DNA"/>
</dbReference>
<comment type="caution">
    <text evidence="1">The sequence shown here is derived from an EMBL/GenBank/DDBJ whole genome shotgun (WGS) entry which is preliminary data.</text>
</comment>
<sequence length="105" mass="11539">MSEIQNKAVALLTQNEGDLFSQPPHARGTLFLRRALELYFALGGDETTATELIEEGMQTPRLRVEAAVANVMMEVAAVSHLNDIDMVQAAYNRLDAELKAPGLLR</sequence>
<reference evidence="1" key="1">
    <citation type="submission" date="2021-03" db="EMBL/GenBank/DDBJ databases">
        <title>Genomic Encyclopedia of Type Strains, Phase IV (KMG-IV): sequencing the most valuable type-strain genomes for metagenomic binning, comparative biology and taxonomic classification.</title>
        <authorList>
            <person name="Goeker M."/>
        </authorList>
    </citation>
    <scope>NUCLEOTIDE SEQUENCE</scope>
    <source>
        <strain evidence="1">DSM 18131</strain>
    </source>
</reference>
<gene>
    <name evidence="1" type="ORF">J2Z19_005791</name>
</gene>
<organism evidence="1 2">
    <name type="scientific">Ensifer adhaerens</name>
    <name type="common">Sinorhizobium morelense</name>
    <dbReference type="NCBI Taxonomy" id="106592"/>
    <lineage>
        <taxon>Bacteria</taxon>
        <taxon>Pseudomonadati</taxon>
        <taxon>Pseudomonadota</taxon>
        <taxon>Alphaproteobacteria</taxon>
        <taxon>Hyphomicrobiales</taxon>
        <taxon>Rhizobiaceae</taxon>
        <taxon>Sinorhizobium/Ensifer group</taxon>
        <taxon>Ensifer</taxon>
    </lineage>
</organism>
<evidence type="ECO:0000313" key="2">
    <source>
        <dbReference type="Proteomes" id="UP000823773"/>
    </source>
</evidence>
<proteinExistence type="predicted"/>
<keyword evidence="2" id="KW-1185">Reference proteome</keyword>
<name>A0ACC5T4J8_ENSAD</name>
<accession>A0ACC5T4J8</accession>
<evidence type="ECO:0000313" key="1">
    <source>
        <dbReference type="EMBL" id="MBP1876042.1"/>
    </source>
</evidence>
<dbReference type="Proteomes" id="UP000823773">
    <property type="component" value="Unassembled WGS sequence"/>
</dbReference>
<protein>
    <submittedName>
        <fullName evidence="1">Uncharacterized protein</fullName>
    </submittedName>
</protein>